<dbReference type="GeneID" id="31003230"/>
<comment type="caution">
    <text evidence="3">The sequence shown here is derived from an EMBL/GenBank/DDBJ whole genome shotgun (WGS) entry which is preliminary data.</text>
</comment>
<dbReference type="PANTHER" id="PTHR48207">
    <property type="entry name" value="SUCCINATE--HYDROXYMETHYLGLUTARATE COA-TRANSFERASE"/>
    <property type="match status" value="1"/>
</dbReference>
<dbReference type="PANTHER" id="PTHR48207:SF3">
    <property type="entry name" value="SUCCINATE--HYDROXYMETHYLGLUTARATE COA-TRANSFERASE"/>
    <property type="match status" value="1"/>
</dbReference>
<dbReference type="RefSeq" id="XP_020121194.1">
    <property type="nucleotide sequence ID" value="XM_020265780.1"/>
</dbReference>
<evidence type="ECO:0000256" key="2">
    <source>
        <dbReference type="ARBA" id="ARBA00022679"/>
    </source>
</evidence>
<accession>A0A225ANN3</accession>
<dbReference type="Gene3D" id="3.30.1540.10">
    <property type="entry name" value="formyl-coa transferase, domain 3"/>
    <property type="match status" value="1"/>
</dbReference>
<dbReference type="Pfam" id="PF02515">
    <property type="entry name" value="CoA_transf_3"/>
    <property type="match status" value="2"/>
</dbReference>
<keyword evidence="2" id="KW-0808">Transferase</keyword>
<evidence type="ECO:0000256" key="1">
    <source>
        <dbReference type="ARBA" id="ARBA00008383"/>
    </source>
</evidence>
<evidence type="ECO:0000313" key="3">
    <source>
        <dbReference type="EMBL" id="OKL61073.1"/>
    </source>
</evidence>
<proteinExistence type="inferred from homology"/>
<comment type="similarity">
    <text evidence="1">Belongs to the CoA-transferase III family.</text>
</comment>
<dbReference type="InterPro" id="IPR044855">
    <property type="entry name" value="CoA-Trfase_III_dom3_sf"/>
</dbReference>
<organism evidence="3 4">
    <name type="scientific">Talaromyces atroroseus</name>
    <dbReference type="NCBI Taxonomy" id="1441469"/>
    <lineage>
        <taxon>Eukaryota</taxon>
        <taxon>Fungi</taxon>
        <taxon>Dikarya</taxon>
        <taxon>Ascomycota</taxon>
        <taxon>Pezizomycotina</taxon>
        <taxon>Eurotiomycetes</taxon>
        <taxon>Eurotiomycetidae</taxon>
        <taxon>Eurotiales</taxon>
        <taxon>Trichocomaceae</taxon>
        <taxon>Talaromyces</taxon>
        <taxon>Talaromyces sect. Trachyspermi</taxon>
    </lineage>
</organism>
<dbReference type="Gene3D" id="3.40.50.10540">
    <property type="entry name" value="Crotonobetainyl-coa:carnitine coa-transferase, domain 1"/>
    <property type="match status" value="2"/>
</dbReference>
<name>A0A225ANN3_TALAT</name>
<dbReference type="Proteomes" id="UP000214365">
    <property type="component" value="Unassembled WGS sequence"/>
</dbReference>
<sequence length="393" mass="43489">MATIRTFSLSLTWHSVISRRTMATSSTNPQPLKGITVVSLEQAVAAPFCTRQLADQGARVIKVERAGVGDFARGYDTRVNGLASHFVWINRSKESLALDLKNPKDHDVLLRLLSRADVLVQNLAPGASARLGLSHEALKGKHPSLISEAGLVSVTGSKEEPAKVGISIADISAGMYAYTNILTALMQRAKDGIGRKIDISMLESMVEWMGFPLYYTYDKAPPPARAGASHAAIYPYGLFETGDGRQVMLGMQNEREWKIFCEKVLHKTELVTDFRFVSNTLRTQNRNDLKNIICESFSTVGAEEVIALLEEAQIANAKVNTMHYVWEHPQLKARERWTQIQTPAGDVPALLPPGFSAEQDASWLRPVPRVGEHNDSILKELGVTETIQKRRLD</sequence>
<protein>
    <submittedName>
        <fullName evidence="3">Uncharacterized protein</fullName>
    </submittedName>
</protein>
<gene>
    <name evidence="3" type="ORF">UA08_03475</name>
</gene>
<dbReference type="GO" id="GO:0008410">
    <property type="term" value="F:CoA-transferase activity"/>
    <property type="evidence" value="ECO:0007669"/>
    <property type="project" value="TreeGrafter"/>
</dbReference>
<reference evidence="3 4" key="1">
    <citation type="submission" date="2015-06" db="EMBL/GenBank/DDBJ databases">
        <title>Talaromyces atroroseus IBT 11181 draft genome.</title>
        <authorList>
            <person name="Rasmussen K.B."/>
            <person name="Rasmussen S."/>
            <person name="Petersen B."/>
            <person name="Sicheritz-Ponten T."/>
            <person name="Mortensen U.H."/>
            <person name="Thrane U."/>
        </authorList>
    </citation>
    <scope>NUCLEOTIDE SEQUENCE [LARGE SCALE GENOMIC DNA]</scope>
    <source>
        <strain evidence="3 4">IBT 11181</strain>
    </source>
</reference>
<dbReference type="InterPro" id="IPR003673">
    <property type="entry name" value="CoA-Trfase_fam_III"/>
</dbReference>
<dbReference type="SUPFAM" id="SSF89796">
    <property type="entry name" value="CoA-transferase family III (CaiB/BaiF)"/>
    <property type="match status" value="1"/>
</dbReference>
<dbReference type="OrthoDB" id="5863171at2759"/>
<dbReference type="AlphaFoldDB" id="A0A225ANN3"/>
<keyword evidence="4" id="KW-1185">Reference proteome</keyword>
<evidence type="ECO:0000313" key="4">
    <source>
        <dbReference type="Proteomes" id="UP000214365"/>
    </source>
</evidence>
<dbReference type="InterPro" id="IPR023606">
    <property type="entry name" value="CoA-Trfase_III_dom_1_sf"/>
</dbReference>
<dbReference type="STRING" id="1441469.A0A225ANN3"/>
<dbReference type="InterPro" id="IPR050483">
    <property type="entry name" value="CoA-transferase_III_domain"/>
</dbReference>
<dbReference type="EMBL" id="LFMY01000004">
    <property type="protein sequence ID" value="OKL61073.1"/>
    <property type="molecule type" value="Genomic_DNA"/>
</dbReference>